<feature type="region of interest" description="Disordered" evidence="2">
    <location>
        <begin position="293"/>
        <end position="321"/>
    </location>
</feature>
<feature type="domain" description="GAF" evidence="3">
    <location>
        <begin position="75"/>
        <end position="226"/>
    </location>
</feature>
<dbReference type="Gene3D" id="1.10.10.2840">
    <property type="entry name" value="PucR C-terminal helix-turn-helix domain"/>
    <property type="match status" value="1"/>
</dbReference>
<accession>A0A7Y0LXC4</accession>
<evidence type="ECO:0000256" key="1">
    <source>
        <dbReference type="ARBA" id="ARBA00006754"/>
    </source>
</evidence>
<dbReference type="SMART" id="SM00065">
    <property type="entry name" value="GAF"/>
    <property type="match status" value="1"/>
</dbReference>
<dbReference type="SUPFAM" id="SSF55781">
    <property type="entry name" value="GAF domain-like"/>
    <property type="match status" value="1"/>
</dbReference>
<organism evidence="4 5">
    <name type="scientific">Cellulomonas fimi</name>
    <dbReference type="NCBI Taxonomy" id="1708"/>
    <lineage>
        <taxon>Bacteria</taxon>
        <taxon>Bacillati</taxon>
        <taxon>Actinomycetota</taxon>
        <taxon>Actinomycetes</taxon>
        <taxon>Micrococcales</taxon>
        <taxon>Cellulomonadaceae</taxon>
        <taxon>Cellulomonas</taxon>
    </lineage>
</organism>
<dbReference type="InterPro" id="IPR051448">
    <property type="entry name" value="CdaR-like_regulators"/>
</dbReference>
<dbReference type="PANTHER" id="PTHR33744">
    <property type="entry name" value="CARBOHYDRATE DIACID REGULATOR"/>
    <property type="match status" value="1"/>
</dbReference>
<dbReference type="InterPro" id="IPR025736">
    <property type="entry name" value="PucR_C-HTH_dom"/>
</dbReference>
<dbReference type="EMBL" id="JABCJJ010000002">
    <property type="protein sequence ID" value="NMR19093.1"/>
    <property type="molecule type" value="Genomic_DNA"/>
</dbReference>
<dbReference type="AlphaFoldDB" id="A0A7Y0LXC4"/>
<evidence type="ECO:0000256" key="2">
    <source>
        <dbReference type="SAM" id="MobiDB-lite"/>
    </source>
</evidence>
<name>A0A7Y0LXC4_CELFI</name>
<dbReference type="Proteomes" id="UP000562124">
    <property type="component" value="Unassembled WGS sequence"/>
</dbReference>
<gene>
    <name evidence="4" type="ORF">HIR71_02470</name>
</gene>
<dbReference type="InterPro" id="IPR042070">
    <property type="entry name" value="PucR_C-HTH_sf"/>
</dbReference>
<evidence type="ECO:0000313" key="5">
    <source>
        <dbReference type="Proteomes" id="UP000562124"/>
    </source>
</evidence>
<sequence>MPQTALDLLRLLAEDASADALEERAATIQEVDPETGAAARSLALRVRTVLDARRRREAQLSALVDTARELASMRDTRGVLDAIVRRARALLSTDVAYLTVHDREVGDTYMRATDGSVSAHFQTLRLPLGAGLGGLVAQTARPHWTAEYALDERYRHTTDIDTAVEEEGLVAICGVPLLVDGDFVGVLFAANRGPRPFTPEEVSLLGSLAALAAVSLAQADAAADTRDALEALSAAHETVRRQAESAERAAAAHDRFTEIVLGGGGVDDIAGALAVLLGGWVVVIDAEGRRTATQGTQAPLAPTSGPDPLSQAPAVRTSESSGRLASADGVWAAAVTAADERMGTLVLGGRGPLDAGDQRTLERAAVVTALLLLFRRQSAETEHQMRTDLLADLLTQPEGRPQDEATLAARARAVGIDLTAPHVVAVCHPATGRPRRSVVLAAGAVVAGGSLLGSGPGTSTPGSVGGGLVAEHAGDIVVLVRGEDASGVASQLASRLSHQGPVTVGAAGPVTPREGLRRAYEEARRTADALVALGTPGTGSTAADLGFAGLVVGGAPDVGRYVADVLGPVLDYDARRRSDLVGTLEAYYAAGASPSRAASTLHVHVNTVTQRLERVTGLLGADWTEPSRSLEVQLALRLHRLSQRAA</sequence>
<comment type="caution">
    <text evidence="4">The sequence shown here is derived from an EMBL/GenBank/DDBJ whole genome shotgun (WGS) entry which is preliminary data.</text>
</comment>
<dbReference type="RefSeq" id="WP_169323074.1">
    <property type="nucleotide sequence ID" value="NZ_JABCJJ010000002.1"/>
</dbReference>
<dbReference type="InterPro" id="IPR003018">
    <property type="entry name" value="GAF"/>
</dbReference>
<evidence type="ECO:0000259" key="3">
    <source>
        <dbReference type="SMART" id="SM00065"/>
    </source>
</evidence>
<comment type="similarity">
    <text evidence="1">Belongs to the CdaR family.</text>
</comment>
<keyword evidence="5" id="KW-1185">Reference proteome</keyword>
<proteinExistence type="inferred from homology"/>
<dbReference type="Pfam" id="PF17853">
    <property type="entry name" value="GGDEF_2"/>
    <property type="match status" value="1"/>
</dbReference>
<reference evidence="4 5" key="1">
    <citation type="submission" date="2020-04" db="EMBL/GenBank/DDBJ databases">
        <title>Sequencing and Assembly of C. fimi.</title>
        <authorList>
            <person name="Ramsey A.R."/>
        </authorList>
    </citation>
    <scope>NUCLEOTIDE SEQUENCE [LARGE SCALE GENOMIC DNA]</scope>
    <source>
        <strain evidence="4 5">SB</strain>
    </source>
</reference>
<dbReference type="InterPro" id="IPR041522">
    <property type="entry name" value="CdaR_GGDEF"/>
</dbReference>
<dbReference type="Pfam" id="PF01590">
    <property type="entry name" value="GAF"/>
    <property type="match status" value="1"/>
</dbReference>
<dbReference type="PANTHER" id="PTHR33744:SF1">
    <property type="entry name" value="DNA-BINDING TRANSCRIPTIONAL ACTIVATOR ADER"/>
    <property type="match status" value="1"/>
</dbReference>
<evidence type="ECO:0000313" key="4">
    <source>
        <dbReference type="EMBL" id="NMR19093.1"/>
    </source>
</evidence>
<dbReference type="Gene3D" id="3.30.450.40">
    <property type="match status" value="1"/>
</dbReference>
<dbReference type="InterPro" id="IPR029016">
    <property type="entry name" value="GAF-like_dom_sf"/>
</dbReference>
<dbReference type="Pfam" id="PF13556">
    <property type="entry name" value="HTH_30"/>
    <property type="match status" value="1"/>
</dbReference>
<protein>
    <submittedName>
        <fullName evidence="4">GAF domain-containing protein</fullName>
    </submittedName>
</protein>